<feature type="region of interest" description="Disordered" evidence="1">
    <location>
        <begin position="335"/>
        <end position="366"/>
    </location>
</feature>
<feature type="region of interest" description="Disordered" evidence="1">
    <location>
        <begin position="34"/>
        <end position="64"/>
    </location>
</feature>
<dbReference type="AlphaFoldDB" id="A0A182T5F9"/>
<reference evidence="3" key="1">
    <citation type="submission" date="2013-09" db="EMBL/GenBank/DDBJ databases">
        <title>The Genome Sequence of Anopheles maculatus species B.</title>
        <authorList>
            <consortium name="The Broad Institute Genomics Platform"/>
            <person name="Neafsey D.E."/>
            <person name="Besansky N."/>
            <person name="Howell P."/>
            <person name="Walton C."/>
            <person name="Young S.K."/>
            <person name="Zeng Q."/>
            <person name="Gargeya S."/>
            <person name="Fitzgerald M."/>
            <person name="Haas B."/>
            <person name="Abouelleil A."/>
            <person name="Allen A.W."/>
            <person name="Alvarado L."/>
            <person name="Arachchi H.M."/>
            <person name="Berlin A.M."/>
            <person name="Chapman S.B."/>
            <person name="Gainer-Dewar J."/>
            <person name="Goldberg J."/>
            <person name="Griggs A."/>
            <person name="Gujja S."/>
            <person name="Hansen M."/>
            <person name="Howarth C."/>
            <person name="Imamovic A."/>
            <person name="Ireland A."/>
            <person name="Larimer J."/>
            <person name="McCowan C."/>
            <person name="Murphy C."/>
            <person name="Pearson M."/>
            <person name="Poon T.W."/>
            <person name="Priest M."/>
            <person name="Roberts A."/>
            <person name="Saif S."/>
            <person name="Shea T."/>
            <person name="Sisk P."/>
            <person name="Sykes S."/>
            <person name="Wortman J."/>
            <person name="Nusbaum C."/>
            <person name="Birren B."/>
        </authorList>
    </citation>
    <scope>NUCLEOTIDE SEQUENCE [LARGE SCALE GENOMIC DNA]</scope>
    <source>
        <strain evidence="3">maculatus3</strain>
    </source>
</reference>
<organism evidence="2 3">
    <name type="scientific">Anopheles maculatus</name>
    <dbReference type="NCBI Taxonomy" id="74869"/>
    <lineage>
        <taxon>Eukaryota</taxon>
        <taxon>Metazoa</taxon>
        <taxon>Ecdysozoa</taxon>
        <taxon>Arthropoda</taxon>
        <taxon>Hexapoda</taxon>
        <taxon>Insecta</taxon>
        <taxon>Pterygota</taxon>
        <taxon>Neoptera</taxon>
        <taxon>Endopterygota</taxon>
        <taxon>Diptera</taxon>
        <taxon>Nematocera</taxon>
        <taxon>Culicoidea</taxon>
        <taxon>Culicidae</taxon>
        <taxon>Anophelinae</taxon>
        <taxon>Anopheles</taxon>
        <taxon>Anopheles maculatus group</taxon>
    </lineage>
</organism>
<feature type="compositionally biased region" description="Low complexity" evidence="1">
    <location>
        <begin position="119"/>
        <end position="132"/>
    </location>
</feature>
<feature type="region of interest" description="Disordered" evidence="1">
    <location>
        <begin position="388"/>
        <end position="433"/>
    </location>
</feature>
<evidence type="ECO:0000313" key="3">
    <source>
        <dbReference type="Proteomes" id="UP000075901"/>
    </source>
</evidence>
<name>A0A182T5F9_9DIPT</name>
<proteinExistence type="predicted"/>
<feature type="region of interest" description="Disordered" evidence="1">
    <location>
        <begin position="119"/>
        <end position="141"/>
    </location>
</feature>
<dbReference type="Proteomes" id="UP000075901">
    <property type="component" value="Unassembled WGS sequence"/>
</dbReference>
<sequence>TAAQGNANAATCVSNAVDVCVSGATTTTTTAESGALGDIRSPQTPHTVVDTAVPSSSTFTGGSGSKYKSLVMITDDTSDADSSKSKSSNEHESSSIAAAPNRISSECAVANVVQVNVASSASPTTTTTTAKTVPNGGSSSAEDIVCVQSHDHDEITSSTEEYEKNPTLVAAGALTDLCNRHSPSVRSVPVMEGEHFRSENDVQVNSVDRSSDCDDFYQQMSGAMQQQVGGGNEGVGEPAGEKLVQSAGLKSTDETKQVYGNEMEHYDDVDGDDDDGGGADDRCGGGGGGGGMQTQIGNVTANENVTVTTGTTTLSAVICLEDGLADDDSWVEEISQDEEEFATTTATDSDLDDSSEEMSFSNDREEELRGYNRTAIDFTLHTIVEESCEDSEIESRGSDAQGRRRGRRNGRGDHGFDAGHEGDGDDGTRDPAHRLSASELEKYFFYGRWRWWY</sequence>
<keyword evidence="3" id="KW-1185">Reference proteome</keyword>
<feature type="compositionally biased region" description="Acidic residues" evidence="1">
    <location>
        <begin position="269"/>
        <end position="278"/>
    </location>
</feature>
<protein>
    <submittedName>
        <fullName evidence="2">Uncharacterized protein</fullName>
    </submittedName>
</protein>
<feature type="compositionally biased region" description="Basic and acidic residues" evidence="1">
    <location>
        <begin position="410"/>
        <end position="433"/>
    </location>
</feature>
<evidence type="ECO:0000256" key="1">
    <source>
        <dbReference type="SAM" id="MobiDB-lite"/>
    </source>
</evidence>
<feature type="region of interest" description="Disordered" evidence="1">
    <location>
        <begin position="77"/>
        <end position="99"/>
    </location>
</feature>
<reference evidence="2" key="2">
    <citation type="submission" date="2020-05" db="UniProtKB">
        <authorList>
            <consortium name="EnsemblMetazoa"/>
        </authorList>
    </citation>
    <scope>IDENTIFICATION</scope>
    <source>
        <strain evidence="2">maculatus3</strain>
    </source>
</reference>
<dbReference type="EnsemblMetazoa" id="AMAM019995-RA">
    <property type="protein sequence ID" value="AMAM019995-PA"/>
    <property type="gene ID" value="AMAM019995"/>
</dbReference>
<feature type="compositionally biased region" description="Basic and acidic residues" evidence="1">
    <location>
        <begin position="81"/>
        <end position="93"/>
    </location>
</feature>
<accession>A0A182T5F9</accession>
<evidence type="ECO:0000313" key="2">
    <source>
        <dbReference type="EnsemblMetazoa" id="AMAM019995-PA"/>
    </source>
</evidence>
<dbReference type="VEuPathDB" id="VectorBase:AMAM019995"/>
<feature type="region of interest" description="Disordered" evidence="1">
    <location>
        <begin position="265"/>
        <end position="290"/>
    </location>
</feature>